<dbReference type="EMBL" id="JACJIS010000004">
    <property type="protein sequence ID" value="MBA9074987.1"/>
    <property type="molecule type" value="Genomic_DNA"/>
</dbReference>
<name>A0ABR6DTI3_9FLAO</name>
<reference evidence="1 2" key="1">
    <citation type="submission" date="2020-08" db="EMBL/GenBank/DDBJ databases">
        <title>Genomic Encyclopedia of Type Strains, Phase IV (KMG-IV): sequencing the most valuable type-strain genomes for metagenomic binning, comparative biology and taxonomic classification.</title>
        <authorList>
            <person name="Goeker M."/>
        </authorList>
    </citation>
    <scope>NUCLEOTIDE SEQUENCE [LARGE SCALE GENOMIC DNA]</scope>
    <source>
        <strain evidence="1 2">DSM 100397</strain>
    </source>
</reference>
<protein>
    <submittedName>
        <fullName evidence="1">Uncharacterized protein</fullName>
    </submittedName>
</protein>
<comment type="caution">
    <text evidence="1">The sequence shown here is derived from an EMBL/GenBank/DDBJ whole genome shotgun (WGS) entry which is preliminary data.</text>
</comment>
<sequence>MNIFAPKLEIFQIINQVIARLILFHRLKNSWKMSLQNKHANEGQWLVFSIFDLWHLPEVNTNK</sequence>
<dbReference type="Proteomes" id="UP000555003">
    <property type="component" value="Unassembled WGS sequence"/>
</dbReference>
<organism evidence="1 2">
    <name type="scientific">Flavobacterium gossypii</name>
    <dbReference type="NCBI Taxonomy" id="1646119"/>
    <lineage>
        <taxon>Bacteria</taxon>
        <taxon>Pseudomonadati</taxon>
        <taxon>Bacteroidota</taxon>
        <taxon>Flavobacteriia</taxon>
        <taxon>Flavobacteriales</taxon>
        <taxon>Flavobacteriaceae</taxon>
        <taxon>Flavobacterium</taxon>
    </lineage>
</organism>
<evidence type="ECO:0000313" key="1">
    <source>
        <dbReference type="EMBL" id="MBA9074987.1"/>
    </source>
</evidence>
<evidence type="ECO:0000313" key="2">
    <source>
        <dbReference type="Proteomes" id="UP000555003"/>
    </source>
</evidence>
<gene>
    <name evidence="1" type="ORF">GGR22_003164</name>
</gene>
<keyword evidence="2" id="KW-1185">Reference proteome</keyword>
<accession>A0ABR6DTI3</accession>
<proteinExistence type="predicted"/>